<dbReference type="InterPro" id="IPR001360">
    <property type="entry name" value="Glyco_hydro_1"/>
</dbReference>
<evidence type="ECO:0000256" key="1">
    <source>
        <dbReference type="ARBA" id="ARBA00010838"/>
    </source>
</evidence>
<feature type="active site" description="Nucleophile" evidence="5">
    <location>
        <position position="339"/>
    </location>
</feature>
<organism evidence="7 8">
    <name type="scientific">Thermobacillus composti (strain DSM 18247 / JCM 13945 / KWC4)</name>
    <dbReference type="NCBI Taxonomy" id="717605"/>
    <lineage>
        <taxon>Bacteria</taxon>
        <taxon>Bacillati</taxon>
        <taxon>Bacillota</taxon>
        <taxon>Bacilli</taxon>
        <taxon>Bacillales</taxon>
        <taxon>Paenibacillaceae</taxon>
        <taxon>Thermobacillus</taxon>
    </lineage>
</organism>
<dbReference type="EMBL" id="CP003255">
    <property type="protein sequence ID" value="AGA59023.1"/>
    <property type="molecule type" value="Genomic_DNA"/>
</dbReference>
<dbReference type="GO" id="GO:0016052">
    <property type="term" value="P:carbohydrate catabolic process"/>
    <property type="evidence" value="ECO:0007669"/>
    <property type="project" value="TreeGrafter"/>
</dbReference>
<evidence type="ECO:0000256" key="2">
    <source>
        <dbReference type="ARBA" id="ARBA00012744"/>
    </source>
</evidence>
<reference evidence="8" key="1">
    <citation type="submission" date="2012-01" db="EMBL/GenBank/DDBJ databases">
        <title>Complete sequence of chromosome of Thermobacillus composti KWC4.</title>
        <authorList>
            <person name="Lucas S."/>
            <person name="Han J."/>
            <person name="Lapidus A."/>
            <person name="Cheng J.-F."/>
            <person name="Goodwin L."/>
            <person name="Pitluck S."/>
            <person name="Peters L."/>
            <person name="Ovchinnikova G."/>
            <person name="Teshima H."/>
            <person name="Detter J.C."/>
            <person name="Han C."/>
            <person name="Tapia R."/>
            <person name="Land M."/>
            <person name="Hauser L."/>
            <person name="Kyrpides N."/>
            <person name="Ivanova N."/>
            <person name="Pagani I."/>
            <person name="Anderson I."/>
            <person name="Woyke T."/>
        </authorList>
    </citation>
    <scope>NUCLEOTIDE SEQUENCE [LARGE SCALE GENOMIC DNA]</scope>
    <source>
        <strain evidence="8">DSM 18247 / JCM 13945 / KWC4</strain>
    </source>
</reference>
<dbReference type="KEGG" id="tco:Theco_2959"/>
<dbReference type="GO" id="GO:0008422">
    <property type="term" value="F:beta-glucosidase activity"/>
    <property type="evidence" value="ECO:0007669"/>
    <property type="project" value="UniProtKB-EC"/>
</dbReference>
<evidence type="ECO:0000256" key="5">
    <source>
        <dbReference type="PROSITE-ProRule" id="PRU10055"/>
    </source>
</evidence>
<keyword evidence="3" id="KW-0378">Hydrolase</keyword>
<dbReference type="eggNOG" id="COG2723">
    <property type="taxonomic scope" value="Bacteria"/>
</dbReference>
<dbReference type="PANTHER" id="PTHR10353">
    <property type="entry name" value="GLYCOSYL HYDROLASE"/>
    <property type="match status" value="1"/>
</dbReference>
<dbReference type="AlphaFoldDB" id="L0EFG7"/>
<dbReference type="InterPro" id="IPR017853">
    <property type="entry name" value="GH"/>
</dbReference>
<evidence type="ECO:0000256" key="6">
    <source>
        <dbReference type="RuleBase" id="RU003690"/>
    </source>
</evidence>
<comment type="similarity">
    <text evidence="1 6">Belongs to the glycosyl hydrolase 1 family.</text>
</comment>
<accession>L0EFG7</accession>
<dbReference type="HOGENOM" id="CLU_001859_1_3_9"/>
<dbReference type="PANTHER" id="PTHR10353:SF36">
    <property type="entry name" value="LP05116P"/>
    <property type="match status" value="1"/>
</dbReference>
<evidence type="ECO:0000313" key="8">
    <source>
        <dbReference type="Proteomes" id="UP000010795"/>
    </source>
</evidence>
<dbReference type="Gene3D" id="3.20.20.80">
    <property type="entry name" value="Glycosidases"/>
    <property type="match status" value="1"/>
</dbReference>
<dbReference type="GO" id="GO:0005829">
    <property type="term" value="C:cytosol"/>
    <property type="evidence" value="ECO:0007669"/>
    <property type="project" value="TreeGrafter"/>
</dbReference>
<dbReference type="EC" id="3.2.1.21" evidence="2"/>
<gene>
    <name evidence="7" type="ordered locus">Theco_2959</name>
</gene>
<evidence type="ECO:0000256" key="4">
    <source>
        <dbReference type="ARBA" id="ARBA00023295"/>
    </source>
</evidence>
<keyword evidence="8" id="KW-1185">Reference proteome</keyword>
<protein>
    <recommendedName>
        <fullName evidence="2">beta-glucosidase</fullName>
        <ecNumber evidence="2">3.2.1.21</ecNumber>
    </recommendedName>
</protein>
<dbReference type="SUPFAM" id="SSF51445">
    <property type="entry name" value="(Trans)glycosidases"/>
    <property type="match status" value="1"/>
</dbReference>
<dbReference type="Pfam" id="PF00232">
    <property type="entry name" value="Glyco_hydro_1"/>
    <property type="match status" value="2"/>
</dbReference>
<dbReference type="InterPro" id="IPR018120">
    <property type="entry name" value="Glyco_hydro_1_AS"/>
</dbReference>
<dbReference type="Proteomes" id="UP000010795">
    <property type="component" value="Chromosome"/>
</dbReference>
<proteinExistence type="inferred from homology"/>
<dbReference type="PRINTS" id="PR00131">
    <property type="entry name" value="GLHYDRLASE1"/>
</dbReference>
<evidence type="ECO:0000256" key="3">
    <source>
        <dbReference type="ARBA" id="ARBA00022801"/>
    </source>
</evidence>
<dbReference type="PROSITE" id="PS00572">
    <property type="entry name" value="GLYCOSYL_HYDROL_F1_1"/>
    <property type="match status" value="1"/>
</dbReference>
<dbReference type="STRING" id="717605.Theco_2959"/>
<dbReference type="RefSeq" id="WP_015255761.1">
    <property type="nucleotide sequence ID" value="NC_019897.1"/>
</dbReference>
<name>L0EFG7_THECK</name>
<evidence type="ECO:0000313" key="7">
    <source>
        <dbReference type="EMBL" id="AGA59023.1"/>
    </source>
</evidence>
<sequence>MELRFPVGFLWGAATAAHQVEGNNTNSDFWLMEQLEGSMFMEPSGIAVDHYRLYKGDIGMLAGLGLNAYRFSIEWARIEPEEGRFDESAIEHYRDMLVACRVYGVTPIVTLHHFTSPQWLIRAGGWESAETPMRFARYCEYVMRKLGEFIPYSCTINEANMPLAITKIMKRHQLSESVAQVGLNTEIKKKMETYQAELSKSFGLPYDRIHPFLSPLSEKGIENVFRAHTEARAAIRKSSPQTKVGITLSLYDIQSVPGGEAHAEKAMQEEFLQFIPYLKDDDFFGLQNYTRMVYGPDGMLPVPADAEKTQMGYEFYPQGLEAVIRYVAKHLGLPIIVTENGIATDDDDRRIAFIDRALAGVHACIADGIPVKGYMHWSLLDNFEWQLGFSKRFGLVAVDRATQRRIPKPSAFHLGRIARANALITN</sequence>
<keyword evidence="4" id="KW-0326">Glycosidase</keyword>
<dbReference type="OrthoDB" id="9765195at2"/>